<accession>A0ABS8RHF1</accession>
<name>A0ABS8RHF1_DATST</name>
<gene>
    <name evidence="1" type="ORF">HAX54_048458</name>
</gene>
<dbReference type="Proteomes" id="UP000823775">
    <property type="component" value="Unassembled WGS sequence"/>
</dbReference>
<reference evidence="1 2" key="1">
    <citation type="journal article" date="2021" name="BMC Genomics">
        <title>Datura genome reveals duplications of psychoactive alkaloid biosynthetic genes and high mutation rate following tissue culture.</title>
        <authorList>
            <person name="Rajewski A."/>
            <person name="Carter-House D."/>
            <person name="Stajich J."/>
            <person name="Litt A."/>
        </authorList>
    </citation>
    <scope>NUCLEOTIDE SEQUENCE [LARGE SCALE GENOMIC DNA]</scope>
    <source>
        <strain evidence="1">AR-01</strain>
    </source>
</reference>
<protein>
    <submittedName>
        <fullName evidence="1">Uncharacterized protein</fullName>
    </submittedName>
</protein>
<comment type="caution">
    <text evidence="1">The sequence shown here is derived from an EMBL/GenBank/DDBJ whole genome shotgun (WGS) entry which is preliminary data.</text>
</comment>
<evidence type="ECO:0000313" key="2">
    <source>
        <dbReference type="Proteomes" id="UP000823775"/>
    </source>
</evidence>
<proteinExistence type="predicted"/>
<dbReference type="EMBL" id="JACEIK010000008">
    <property type="protein sequence ID" value="MCD7446260.1"/>
    <property type="molecule type" value="Genomic_DNA"/>
</dbReference>
<organism evidence="1 2">
    <name type="scientific">Datura stramonium</name>
    <name type="common">Jimsonweed</name>
    <name type="synonym">Common thornapple</name>
    <dbReference type="NCBI Taxonomy" id="4076"/>
    <lineage>
        <taxon>Eukaryota</taxon>
        <taxon>Viridiplantae</taxon>
        <taxon>Streptophyta</taxon>
        <taxon>Embryophyta</taxon>
        <taxon>Tracheophyta</taxon>
        <taxon>Spermatophyta</taxon>
        <taxon>Magnoliopsida</taxon>
        <taxon>eudicotyledons</taxon>
        <taxon>Gunneridae</taxon>
        <taxon>Pentapetalae</taxon>
        <taxon>asterids</taxon>
        <taxon>lamiids</taxon>
        <taxon>Solanales</taxon>
        <taxon>Solanaceae</taxon>
        <taxon>Solanoideae</taxon>
        <taxon>Datureae</taxon>
        <taxon>Datura</taxon>
    </lineage>
</organism>
<evidence type="ECO:0000313" key="1">
    <source>
        <dbReference type="EMBL" id="MCD7446260.1"/>
    </source>
</evidence>
<keyword evidence="2" id="KW-1185">Reference proteome</keyword>
<sequence length="104" mass="11689">MGRTIVAPDPFNSTISNSKIFYVNYNKHHICKSFFLYIELIMIEPGIMPAYKLDKLTSLGESSRLLSSRGKQEDSDGAFNDVLEHIDLDVSLSLANLEPQIVVQ</sequence>